<dbReference type="InterPro" id="IPR016186">
    <property type="entry name" value="C-type_lectin-like/link_sf"/>
</dbReference>
<dbReference type="Proteomes" id="UP001558613">
    <property type="component" value="Unassembled WGS sequence"/>
</dbReference>
<dbReference type="SMART" id="SM00034">
    <property type="entry name" value="CLECT"/>
    <property type="match status" value="2"/>
</dbReference>
<dbReference type="PROSITE" id="PS00615">
    <property type="entry name" value="C_TYPE_LECTIN_1"/>
    <property type="match status" value="1"/>
</dbReference>
<dbReference type="PANTHER" id="PTHR45784">
    <property type="entry name" value="C-TYPE LECTIN DOMAIN FAMILY 20 MEMBER A-RELATED"/>
    <property type="match status" value="1"/>
</dbReference>
<dbReference type="Gene3D" id="3.10.100.10">
    <property type="entry name" value="Mannose-Binding Protein A, subunit A"/>
    <property type="match status" value="2"/>
</dbReference>
<keyword evidence="4" id="KW-1185">Reference proteome</keyword>
<evidence type="ECO:0000313" key="3">
    <source>
        <dbReference type="EMBL" id="KAL1271430.1"/>
    </source>
</evidence>
<organism evidence="3 4">
    <name type="scientific">Cirrhinus molitorella</name>
    <name type="common">mud carp</name>
    <dbReference type="NCBI Taxonomy" id="172907"/>
    <lineage>
        <taxon>Eukaryota</taxon>
        <taxon>Metazoa</taxon>
        <taxon>Chordata</taxon>
        <taxon>Craniata</taxon>
        <taxon>Vertebrata</taxon>
        <taxon>Euteleostomi</taxon>
        <taxon>Actinopterygii</taxon>
        <taxon>Neopterygii</taxon>
        <taxon>Teleostei</taxon>
        <taxon>Ostariophysi</taxon>
        <taxon>Cypriniformes</taxon>
        <taxon>Cyprinidae</taxon>
        <taxon>Labeoninae</taxon>
        <taxon>Labeonini</taxon>
        <taxon>Cirrhinus</taxon>
    </lineage>
</organism>
<dbReference type="PANTHER" id="PTHR45784:SF8">
    <property type="entry name" value="C-TYPE MANNOSE RECEPTOR 2-RELATED"/>
    <property type="match status" value="1"/>
</dbReference>
<evidence type="ECO:0000256" key="1">
    <source>
        <dbReference type="ARBA" id="ARBA00023157"/>
    </source>
</evidence>
<dbReference type="InterPro" id="IPR016187">
    <property type="entry name" value="CTDL_fold"/>
</dbReference>
<name>A0ABR3N3C8_9TELE</name>
<reference evidence="3 4" key="1">
    <citation type="submission" date="2023-09" db="EMBL/GenBank/DDBJ databases">
        <authorList>
            <person name="Wang M."/>
        </authorList>
    </citation>
    <scope>NUCLEOTIDE SEQUENCE [LARGE SCALE GENOMIC DNA]</scope>
    <source>
        <strain evidence="3">GT-2023</strain>
        <tissue evidence="3">Liver</tissue>
    </source>
</reference>
<accession>A0ABR3N3C8</accession>
<evidence type="ECO:0000259" key="2">
    <source>
        <dbReference type="PROSITE" id="PS50041"/>
    </source>
</evidence>
<proteinExistence type="predicted"/>
<dbReference type="EMBL" id="JAYMGO010000007">
    <property type="protein sequence ID" value="KAL1271430.1"/>
    <property type="molecule type" value="Genomic_DNA"/>
</dbReference>
<dbReference type="CDD" id="cd00037">
    <property type="entry name" value="CLECT"/>
    <property type="match status" value="1"/>
</dbReference>
<comment type="caution">
    <text evidence="3">The sequence shown here is derived from an EMBL/GenBank/DDBJ whole genome shotgun (WGS) entry which is preliminary data.</text>
</comment>
<dbReference type="InterPro" id="IPR001304">
    <property type="entry name" value="C-type_lectin-like"/>
</dbReference>
<sequence>MKIVWVALFLSAHCERTALTLIRKHIFISDTKSWIDAQKFCRENYADLSTIDSLEELTRFRDDSHQQGAASTHSWIGLNKSPAGGNWEWSDGSEAISMPWKSGQPDTPDSAFCAKSTNGELYDYVCQQTYPFFCYKWVPELILVTEKKNWEEAFEHCSTQHSGLACLPTSLHLFQASNKTADTQTHSVWTGLRFLAGSWFWVNGESLGNLVQLPVCPASPHFCASRNLAAKSWESRDCTEKLNFVCY</sequence>
<evidence type="ECO:0000313" key="4">
    <source>
        <dbReference type="Proteomes" id="UP001558613"/>
    </source>
</evidence>
<gene>
    <name evidence="3" type="ORF">QQF64_030446</name>
</gene>
<protein>
    <recommendedName>
        <fullName evidence="2">C-type lectin domain-containing protein</fullName>
    </recommendedName>
</protein>
<dbReference type="Pfam" id="PF00059">
    <property type="entry name" value="Lectin_C"/>
    <property type="match status" value="2"/>
</dbReference>
<feature type="domain" description="C-type lectin" evidence="2">
    <location>
        <begin position="25"/>
        <end position="135"/>
    </location>
</feature>
<keyword evidence="1" id="KW-1015">Disulfide bond</keyword>
<dbReference type="PROSITE" id="PS50041">
    <property type="entry name" value="C_TYPE_LECTIN_2"/>
    <property type="match status" value="2"/>
</dbReference>
<feature type="domain" description="C-type lectin" evidence="2">
    <location>
        <begin position="130"/>
        <end position="247"/>
    </location>
</feature>
<dbReference type="InterPro" id="IPR018378">
    <property type="entry name" value="C-type_lectin_CS"/>
</dbReference>
<dbReference type="SUPFAM" id="SSF56436">
    <property type="entry name" value="C-type lectin-like"/>
    <property type="match status" value="2"/>
</dbReference>